<name>A0ABT3DBM0_9BACI</name>
<dbReference type="InterPro" id="IPR006976">
    <property type="entry name" value="VanZ-like"/>
</dbReference>
<sequence>MGKIIEDYVKNLVKDLKCDEKERLEIEEEFLDHLCMLQKEYRMEGFSETVAIEKAIESFGKESKIRKGMQDSLVPFYKFVHFGIWCLFLCYTYVLLSELLIKRILTDLRNIPLGDGHSNFMPYNISDISIFDKYVFISNTNFIPFKNISHYILNHNNFNLDIVLYNTLGQILAFIPLGIFLSLLFKQLKLLRKLQTIVVAASTIEILQYILKAGQFDVDDILLNTIGGLVGILLSNLTSQLLFSLGKLKEKLQYD</sequence>
<keyword evidence="1" id="KW-0472">Membrane</keyword>
<keyword evidence="1" id="KW-1133">Transmembrane helix</keyword>
<reference evidence="3 4" key="1">
    <citation type="submission" date="2022-10" db="EMBL/GenBank/DDBJ databases">
        <title>Draft genome assembly of moderately radiation resistant bacterium Metabacillus halosaccharovorans.</title>
        <authorList>
            <person name="Pal S."/>
            <person name="Gopinathan A."/>
        </authorList>
    </citation>
    <scope>NUCLEOTIDE SEQUENCE [LARGE SCALE GENOMIC DNA]</scope>
    <source>
        <strain evidence="3 4">VITHBRA001</strain>
    </source>
</reference>
<dbReference type="InterPro" id="IPR047928">
    <property type="entry name" value="Perm_prefix_1"/>
</dbReference>
<dbReference type="Proteomes" id="UP001526147">
    <property type="component" value="Unassembled WGS sequence"/>
</dbReference>
<accession>A0ABT3DBM0</accession>
<keyword evidence="4" id="KW-1185">Reference proteome</keyword>
<protein>
    <submittedName>
        <fullName evidence="3">VanZ family protein</fullName>
    </submittedName>
</protein>
<dbReference type="PANTHER" id="PTHR36834:SF2">
    <property type="entry name" value="MEMBRANE PROTEIN"/>
    <property type="match status" value="1"/>
</dbReference>
<evidence type="ECO:0000256" key="1">
    <source>
        <dbReference type="SAM" id="Phobius"/>
    </source>
</evidence>
<dbReference type="Pfam" id="PF04892">
    <property type="entry name" value="VanZ"/>
    <property type="match status" value="1"/>
</dbReference>
<dbReference type="PANTHER" id="PTHR36834">
    <property type="entry name" value="MEMBRANE PROTEIN-RELATED"/>
    <property type="match status" value="1"/>
</dbReference>
<feature type="transmembrane region" description="Helical" evidence="1">
    <location>
        <begin position="221"/>
        <end position="243"/>
    </location>
</feature>
<comment type="caution">
    <text evidence="3">The sequence shown here is derived from an EMBL/GenBank/DDBJ whole genome shotgun (WGS) entry which is preliminary data.</text>
</comment>
<proteinExistence type="predicted"/>
<feature type="domain" description="VanZ-like" evidence="2">
    <location>
        <begin position="138"/>
        <end position="236"/>
    </location>
</feature>
<feature type="transmembrane region" description="Helical" evidence="1">
    <location>
        <begin position="162"/>
        <end position="185"/>
    </location>
</feature>
<evidence type="ECO:0000313" key="4">
    <source>
        <dbReference type="Proteomes" id="UP001526147"/>
    </source>
</evidence>
<gene>
    <name evidence="3" type="ORF">OIH86_01795</name>
</gene>
<evidence type="ECO:0000259" key="2">
    <source>
        <dbReference type="Pfam" id="PF04892"/>
    </source>
</evidence>
<dbReference type="NCBIfam" id="NF038403">
    <property type="entry name" value="perm_prefix_1"/>
    <property type="match status" value="1"/>
</dbReference>
<dbReference type="RefSeq" id="WP_264141348.1">
    <property type="nucleotide sequence ID" value="NZ_JAOYEY010000017.1"/>
</dbReference>
<keyword evidence="1" id="KW-0812">Transmembrane</keyword>
<organism evidence="3 4">
    <name type="scientific">Metabacillus halosaccharovorans</name>
    <dbReference type="NCBI Taxonomy" id="930124"/>
    <lineage>
        <taxon>Bacteria</taxon>
        <taxon>Bacillati</taxon>
        <taxon>Bacillota</taxon>
        <taxon>Bacilli</taxon>
        <taxon>Bacillales</taxon>
        <taxon>Bacillaceae</taxon>
        <taxon>Metabacillus</taxon>
    </lineage>
</organism>
<dbReference type="EMBL" id="JAOYEY010000017">
    <property type="protein sequence ID" value="MCV9884381.1"/>
    <property type="molecule type" value="Genomic_DNA"/>
</dbReference>
<evidence type="ECO:0000313" key="3">
    <source>
        <dbReference type="EMBL" id="MCV9884381.1"/>
    </source>
</evidence>
<dbReference type="InterPro" id="IPR053150">
    <property type="entry name" value="Teicoplanin_resist-assoc"/>
</dbReference>
<feature type="transmembrane region" description="Helical" evidence="1">
    <location>
        <begin position="76"/>
        <end position="96"/>
    </location>
</feature>